<dbReference type="Proteomes" id="UP000256321">
    <property type="component" value="Unassembled WGS sequence"/>
</dbReference>
<dbReference type="AlphaFoldDB" id="A0A3D8H9M4"/>
<comment type="caution">
    <text evidence="2">The sequence shown here is derived from an EMBL/GenBank/DDBJ whole genome shotgun (WGS) entry which is preliminary data.</text>
</comment>
<accession>A0A3D8H9M4</accession>
<dbReference type="EMBL" id="JACRTI010000090">
    <property type="protein sequence ID" value="MBC8603867.1"/>
    <property type="molecule type" value="Genomic_DNA"/>
</dbReference>
<gene>
    <name evidence="2" type="ORF">DWU89_19870</name>
    <name evidence="1" type="ORF">H8784_19360</name>
</gene>
<evidence type="ECO:0000313" key="1">
    <source>
        <dbReference type="EMBL" id="MBC8603867.1"/>
    </source>
</evidence>
<dbReference type="Proteomes" id="UP000629596">
    <property type="component" value="Unassembled WGS sequence"/>
</dbReference>
<proteinExistence type="predicted"/>
<dbReference type="EMBL" id="QREV01000090">
    <property type="protein sequence ID" value="RDU47390.1"/>
    <property type="molecule type" value="Genomic_DNA"/>
</dbReference>
<dbReference type="RefSeq" id="WP_115501366.1">
    <property type="nucleotide sequence ID" value="NZ_JACRTI010000090.1"/>
</dbReference>
<name>A0A3D8H9M4_9BACT</name>
<evidence type="ECO:0000313" key="4">
    <source>
        <dbReference type="Proteomes" id="UP000629596"/>
    </source>
</evidence>
<dbReference type="InterPro" id="IPR029231">
    <property type="entry name" value="Mfa-like_2"/>
</dbReference>
<reference evidence="2 3" key="1">
    <citation type="submission" date="2018-07" db="EMBL/GenBank/DDBJ databases">
        <title>Parabacteroides acidifaciens nov. sp., isolated from human feces.</title>
        <authorList>
            <person name="Wang Y.J."/>
        </authorList>
    </citation>
    <scope>NUCLEOTIDE SEQUENCE [LARGE SCALE GENOMIC DNA]</scope>
    <source>
        <strain evidence="2 3">426-9</strain>
    </source>
</reference>
<keyword evidence="4" id="KW-1185">Reference proteome</keyword>
<reference evidence="1 4" key="2">
    <citation type="submission" date="2020-08" db="EMBL/GenBank/DDBJ databases">
        <title>Genome public.</title>
        <authorList>
            <person name="Liu C."/>
            <person name="Sun Q."/>
        </authorList>
    </citation>
    <scope>NUCLEOTIDE SEQUENCE [LARGE SCALE GENOMIC DNA]</scope>
    <source>
        <strain evidence="1 4">426_9</strain>
    </source>
</reference>
<protein>
    <recommendedName>
        <fullName evidence="5">Fimbrillin family protein</fullName>
    </recommendedName>
</protein>
<evidence type="ECO:0000313" key="3">
    <source>
        <dbReference type="Proteomes" id="UP000256321"/>
    </source>
</evidence>
<evidence type="ECO:0008006" key="5">
    <source>
        <dbReference type="Google" id="ProtNLM"/>
    </source>
</evidence>
<evidence type="ECO:0000313" key="2">
    <source>
        <dbReference type="EMBL" id="RDU47390.1"/>
    </source>
</evidence>
<dbReference type="PROSITE" id="PS51257">
    <property type="entry name" value="PROKAR_LIPOPROTEIN"/>
    <property type="match status" value="1"/>
</dbReference>
<dbReference type="Pfam" id="PF15415">
    <property type="entry name" value="Mfa_like_2"/>
    <property type="match status" value="1"/>
</dbReference>
<organism evidence="2 3">
    <name type="scientific">Parabacteroides acidifaciens</name>
    <dbReference type="NCBI Taxonomy" id="2290935"/>
    <lineage>
        <taxon>Bacteria</taxon>
        <taxon>Pseudomonadati</taxon>
        <taxon>Bacteroidota</taxon>
        <taxon>Bacteroidia</taxon>
        <taxon>Bacteroidales</taxon>
        <taxon>Tannerellaceae</taxon>
        <taxon>Parabacteroides</taxon>
    </lineage>
</organism>
<sequence length="355" mass="37991">MKGEFYIGLLTLLLLLAGCDKVDAGRGENDGEAWPVSFMLAGVTPTRADGATGVADGTELTIAAYDPNSHNLVAARNYKVASGSLTLDETDSEAMYLSVGTYDFCAMTPRQVLTGTGKDGKHGHIQQGVDALGAVTRAQVEAAATTAIQLNNLDHLASQIRFTVQVVPQKVDSIASFAVRSIGIDGMVLAAEGEENYLLPDNKLVIPAADAAGKFGTLTIGGTDAFTIESQVDKGPGYINTQKTPLVVFPKAESTFKAVITVAVKKKLKQEDGTIADGEEETITLNAKINRLAFDPGKRYNFEVNYGWDYVRFDITVAPWTTVTDNSTTGSGEQTVSHTIKINQWDDDIDLDMTI</sequence>